<feature type="compositionally biased region" description="Basic residues" evidence="1">
    <location>
        <begin position="13"/>
        <end position="30"/>
    </location>
</feature>
<gene>
    <name evidence="2" type="ORF">Agub_g7431</name>
</gene>
<feature type="region of interest" description="Disordered" evidence="1">
    <location>
        <begin position="847"/>
        <end position="872"/>
    </location>
</feature>
<feature type="compositionally biased region" description="Low complexity" evidence="1">
    <location>
        <begin position="709"/>
        <end position="725"/>
    </location>
</feature>
<accession>A0AAD3DS37</accession>
<feature type="region of interest" description="Disordered" evidence="1">
    <location>
        <begin position="709"/>
        <end position="784"/>
    </location>
</feature>
<comment type="caution">
    <text evidence="2">The sequence shown here is derived from an EMBL/GenBank/DDBJ whole genome shotgun (WGS) entry which is preliminary data.</text>
</comment>
<evidence type="ECO:0000313" key="3">
    <source>
        <dbReference type="Proteomes" id="UP001054857"/>
    </source>
</evidence>
<feature type="region of interest" description="Disordered" evidence="1">
    <location>
        <begin position="666"/>
        <end position="693"/>
    </location>
</feature>
<proteinExistence type="predicted"/>
<feature type="compositionally biased region" description="Low complexity" evidence="1">
    <location>
        <begin position="749"/>
        <end position="763"/>
    </location>
</feature>
<dbReference type="EMBL" id="BMAR01000011">
    <property type="protein sequence ID" value="GFR45962.1"/>
    <property type="molecule type" value="Genomic_DNA"/>
</dbReference>
<organism evidence="2 3">
    <name type="scientific">Astrephomene gubernaculifera</name>
    <dbReference type="NCBI Taxonomy" id="47775"/>
    <lineage>
        <taxon>Eukaryota</taxon>
        <taxon>Viridiplantae</taxon>
        <taxon>Chlorophyta</taxon>
        <taxon>core chlorophytes</taxon>
        <taxon>Chlorophyceae</taxon>
        <taxon>CS clade</taxon>
        <taxon>Chlamydomonadales</taxon>
        <taxon>Astrephomenaceae</taxon>
        <taxon>Astrephomene</taxon>
    </lineage>
</organism>
<feature type="compositionally biased region" description="Low complexity" evidence="1">
    <location>
        <begin position="31"/>
        <end position="43"/>
    </location>
</feature>
<feature type="region of interest" description="Disordered" evidence="1">
    <location>
        <begin position="1"/>
        <end position="66"/>
    </location>
</feature>
<feature type="compositionally biased region" description="Low complexity" evidence="1">
    <location>
        <begin position="904"/>
        <end position="916"/>
    </location>
</feature>
<dbReference type="AlphaFoldDB" id="A0AAD3DS37"/>
<protein>
    <submittedName>
        <fullName evidence="2">Uncharacterized protein</fullName>
    </submittedName>
</protein>
<evidence type="ECO:0000256" key="1">
    <source>
        <dbReference type="SAM" id="MobiDB-lite"/>
    </source>
</evidence>
<name>A0AAD3DS37_9CHLO</name>
<reference evidence="2 3" key="1">
    <citation type="journal article" date="2021" name="Sci. Rep.">
        <title>Genome sequencing of the multicellular alga Astrephomene provides insights into convergent evolution of germ-soma differentiation.</title>
        <authorList>
            <person name="Yamashita S."/>
            <person name="Yamamoto K."/>
            <person name="Matsuzaki R."/>
            <person name="Suzuki S."/>
            <person name="Yamaguchi H."/>
            <person name="Hirooka S."/>
            <person name="Minakuchi Y."/>
            <person name="Miyagishima S."/>
            <person name="Kawachi M."/>
            <person name="Toyoda A."/>
            <person name="Nozaki H."/>
        </authorList>
    </citation>
    <scope>NUCLEOTIDE SEQUENCE [LARGE SCALE GENOMIC DNA]</scope>
    <source>
        <strain evidence="2 3">NIES-4017</strain>
    </source>
</reference>
<feature type="compositionally biased region" description="Low complexity" evidence="1">
    <location>
        <begin position="173"/>
        <end position="196"/>
    </location>
</feature>
<feature type="non-terminal residue" evidence="2">
    <location>
        <position position="1"/>
    </location>
</feature>
<dbReference type="Proteomes" id="UP001054857">
    <property type="component" value="Unassembled WGS sequence"/>
</dbReference>
<feature type="region of interest" description="Disordered" evidence="1">
    <location>
        <begin position="429"/>
        <end position="475"/>
    </location>
</feature>
<feature type="compositionally biased region" description="Pro residues" evidence="1">
    <location>
        <begin position="275"/>
        <end position="300"/>
    </location>
</feature>
<feature type="region of interest" description="Disordered" evidence="1">
    <location>
        <begin position="165"/>
        <end position="314"/>
    </location>
</feature>
<sequence>MEAEAGAQANGQRHGRSNRTRRRSRSRSSQHARNALLSVLLDSDNSDEAQGLGQEEPHPADRQPVLANVEVDGARPIPITHQAATVSQGLTSLPTAAGPLEPSHLVPSAQPPTMAAPASLFRAPGMRTSNVSFVAETPVASPLTESLFERIPATPTEELERLMQCNGLPLGDPGQQPHPSLQQQQQQVRAVEDYQQALDMSIPSSLEPPPAAEYAPPEHRPPAYGPSASTHMMPPPPPRQPPQAVQLPTPQQQQPGHPVPPQLAAQQSFNTLYPDPGPMPPPAMPPPPPRPVPPWAPPPSSYAAPAPDAAARRGHVGDVRSVPVPAVQDREPGGLVTNRNPPEPVTTTFAASRPAPAPSAVPASASTVVQVCRQGQQHTTLPLSPARARVGVQQPAPVSYKSPTAQANKAGGFASLLLTKSPAHVSGATGGGVNGAAAGHRSPAEVAPGHRSPLLQRTGGQPAGSHYPGLSLQPCKPSPRNVGYIETSGANGAGATFAAAGRGDDGIPLGHPGGNGYGGGSNGSSRARLNLADKLHAGAGISVISPLASELGQTLAPRASAVALPPMHFMPGVRGPPATSAAVAAPTGTPLHVTSTRPQGLAAAAAEDHTPACQLLRGLAAPTTAPPSSARSTPFDEDMFAALDSLERRVTHATAVGGGAGAAGVGAQGWGPMPPPQGDGQQLHAGQPAGPYVEGTVGAPITTAFELMQQQEQQHQQPQQQNIWPWRPPQPPQAPRQEVAQHGRDGPSAETAQQAPHAGAAAHCMPGTEHGQGSAAGGAGVPAAAAGPQHAAADASGRTPAIVLRGAGGVAAQGPVPATEPTPESGSFFAALDELEERHRRADALAAAAGPDGAEGPGAAAAAAGGDGHAAGAAAMGAGGGLAKESPLPVKQLAFTPVHAVHQQSSLGYQHQQQSHFARPPSMNAGAAPVGPQPHARPQDAHSNHYSRYQHQQPWQQQRRGADAPGSHFPGPLQHGEMQQQGPPAPQQEPQPQQVDVHGQAAQSLLG</sequence>
<evidence type="ECO:0000313" key="2">
    <source>
        <dbReference type="EMBL" id="GFR45962.1"/>
    </source>
</evidence>
<feature type="region of interest" description="Disordered" evidence="1">
    <location>
        <begin position="904"/>
        <end position="1007"/>
    </location>
</feature>
<feature type="compositionally biased region" description="Low complexity" evidence="1">
    <location>
        <begin position="242"/>
        <end position="256"/>
    </location>
</feature>
<keyword evidence="3" id="KW-1185">Reference proteome</keyword>